<evidence type="ECO:0000313" key="1">
    <source>
        <dbReference type="Ensembl" id="ENSMFAP00000031133.2"/>
    </source>
</evidence>
<keyword evidence="2" id="KW-1185">Reference proteome</keyword>
<dbReference type="Bgee" id="ENSMFAG00000034699">
    <property type="expression patterns" value="Expressed in spleen and 13 other cell types or tissues"/>
</dbReference>
<gene>
    <name evidence="1" type="primary">FIP1L1</name>
</gene>
<accession>A0A2K5W241</accession>
<protein>
    <submittedName>
        <fullName evidence="1">Factor interacting with PAPOLA and CPSF1</fullName>
    </submittedName>
</protein>
<dbReference type="GeneTree" id="ENSGT01080000257472"/>
<dbReference type="AlphaFoldDB" id="A0A2K5W241"/>
<reference evidence="1" key="3">
    <citation type="submission" date="2025-09" db="UniProtKB">
        <authorList>
            <consortium name="Ensembl"/>
        </authorList>
    </citation>
    <scope>IDENTIFICATION</scope>
</reference>
<name>A0A2K5W241_MACFA</name>
<evidence type="ECO:0000313" key="2">
    <source>
        <dbReference type="Proteomes" id="UP000233100"/>
    </source>
</evidence>
<proteinExistence type="predicted"/>
<reference evidence="1 2" key="1">
    <citation type="submission" date="2013-03" db="EMBL/GenBank/DDBJ databases">
        <authorList>
            <person name="Warren W."/>
            <person name="Wilson R.K."/>
        </authorList>
    </citation>
    <scope>NUCLEOTIDE SEQUENCE</scope>
</reference>
<organism evidence="1 2">
    <name type="scientific">Macaca fascicularis</name>
    <name type="common">Crab-eating macaque</name>
    <name type="synonym">Cynomolgus monkey</name>
    <dbReference type="NCBI Taxonomy" id="9541"/>
    <lineage>
        <taxon>Eukaryota</taxon>
        <taxon>Metazoa</taxon>
        <taxon>Chordata</taxon>
        <taxon>Craniata</taxon>
        <taxon>Vertebrata</taxon>
        <taxon>Euteleostomi</taxon>
        <taxon>Mammalia</taxon>
        <taxon>Eutheria</taxon>
        <taxon>Euarchontoglires</taxon>
        <taxon>Primates</taxon>
        <taxon>Haplorrhini</taxon>
        <taxon>Catarrhini</taxon>
        <taxon>Cercopithecidae</taxon>
        <taxon>Cercopithecinae</taxon>
        <taxon>Macaca</taxon>
    </lineage>
</organism>
<sequence length="77" mass="8971">NNLFFLRYSREELEIQRKKQPFHLQKLSLLLLPLYSRLGPTEQKQHLFSVSDKYPPEKPIQALGSGRIDMGGPNHLI</sequence>
<dbReference type="Ensembl" id="ENSMFAT00000005346.2">
    <property type="protein sequence ID" value="ENSMFAP00000031133.2"/>
    <property type="gene ID" value="ENSMFAG00000034699.2"/>
</dbReference>
<reference evidence="1" key="2">
    <citation type="submission" date="2025-08" db="UniProtKB">
        <authorList>
            <consortium name="Ensembl"/>
        </authorList>
    </citation>
    <scope>IDENTIFICATION</scope>
</reference>
<dbReference type="Proteomes" id="UP000233100">
    <property type="component" value="Chromosome 5"/>
</dbReference>
<dbReference type="VEuPathDB" id="HostDB:ENSMFAG00000034699"/>